<dbReference type="GO" id="GO:0007165">
    <property type="term" value="P:signal transduction"/>
    <property type="evidence" value="ECO:0007669"/>
    <property type="project" value="InterPro"/>
</dbReference>
<dbReference type="PRINTS" id="PR00344">
    <property type="entry name" value="BCTRLSENSOR"/>
</dbReference>
<reference evidence="11 12" key="1">
    <citation type="submission" date="2022-04" db="EMBL/GenBank/DDBJ databases">
        <authorList>
            <person name="Ye Y.-Q."/>
            <person name="Du Z.-J."/>
        </authorList>
    </citation>
    <scope>NUCLEOTIDE SEQUENCE [LARGE SCALE GENOMIC DNA]</scope>
    <source>
        <strain evidence="11 12">A6E488</strain>
    </source>
</reference>
<dbReference type="Proteomes" id="UP001320898">
    <property type="component" value="Unassembled WGS sequence"/>
</dbReference>
<dbReference type="EMBL" id="JALIDZ010000008">
    <property type="protein sequence ID" value="MCT8973586.1"/>
    <property type="molecule type" value="Genomic_DNA"/>
</dbReference>
<keyword evidence="5" id="KW-0808">Transferase</keyword>
<organism evidence="11 12">
    <name type="scientific">Microbaculum marinisediminis</name>
    <dbReference type="NCBI Taxonomy" id="2931392"/>
    <lineage>
        <taxon>Bacteria</taxon>
        <taxon>Pseudomonadati</taxon>
        <taxon>Pseudomonadota</taxon>
        <taxon>Alphaproteobacteria</taxon>
        <taxon>Hyphomicrobiales</taxon>
        <taxon>Tepidamorphaceae</taxon>
        <taxon>Microbaculum</taxon>
    </lineage>
</organism>
<dbReference type="SUPFAM" id="SSF55874">
    <property type="entry name" value="ATPase domain of HSP90 chaperone/DNA topoisomerase II/histidine kinase"/>
    <property type="match status" value="1"/>
</dbReference>
<dbReference type="InterPro" id="IPR004358">
    <property type="entry name" value="Sig_transdc_His_kin-like_C"/>
</dbReference>
<keyword evidence="12" id="KW-1185">Reference proteome</keyword>
<dbReference type="CDD" id="cd00075">
    <property type="entry name" value="HATPase"/>
    <property type="match status" value="1"/>
</dbReference>
<keyword evidence="7" id="KW-0175">Coiled coil</keyword>
<evidence type="ECO:0000256" key="7">
    <source>
        <dbReference type="SAM" id="Coils"/>
    </source>
</evidence>
<evidence type="ECO:0000256" key="3">
    <source>
        <dbReference type="ARBA" id="ARBA00012438"/>
    </source>
</evidence>
<gene>
    <name evidence="11" type="ORF">MUB46_17120</name>
</gene>
<evidence type="ECO:0000259" key="9">
    <source>
        <dbReference type="PROSITE" id="PS50109"/>
    </source>
</evidence>
<feature type="domain" description="HAMP" evidence="10">
    <location>
        <begin position="448"/>
        <end position="501"/>
    </location>
</feature>
<evidence type="ECO:0000256" key="2">
    <source>
        <dbReference type="ARBA" id="ARBA00004370"/>
    </source>
</evidence>
<dbReference type="Pfam" id="PF02518">
    <property type="entry name" value="HATPase_c"/>
    <property type="match status" value="1"/>
</dbReference>
<sequence length="783" mass="84872">MRITYRVFLVGGIPIAIAAAIAAVAWILLNEAERARSGAVLAGATYRNLLVAMTARDEYVNATPSNRGVNAERFATFASDARANLEDLAQVARAPALREATTASGDALSHYVGSMNEFMRATIQNDRLVEEMGGRARLLISLTDEARERQRTSNAEIIQTLHDRDAAYRRIRELVNAAEELRNAIDAAELHSAMFVLADPGDIDKNMLQLGFDIGRLRNATTRLSASLASADSSAMVELQSLATAYEEAIAALLEGDRKPVISDERSLADDSKALADWSDRLLKVQTTEQRALYEEIAQLVAYSVEANETERATQNIAIEILKLGQRTAAALVERDPEATATILAESATLPQTVAALPISPLIQSEMIDAIDQWREGLGTATEVLRQQNERIADMDRSAVTMIEGARALNDLFTADAEKIGNTIRNILVFGAAAGLLFGAATAYFVARSITRPLLRLQQGMVHLAADPMAGPVADAERADELGEMARSANFFVAEIGKRELDLRRAKERADLALSELQRTQAELIQAEKLASLGQLVAGVAHEINTPVGIALTTGTQIGEEVKRFSEIAESGQIRRSQLHNFVDRMKEGAGLLFANLNRAAELVHSFKQVAADQASGERRQFDMRTWLDELMTSLGPVLRKSRHKVTFSCRDGLVLDTYPGTLGQVLTNLIMNALTHAYDDEQAGEISITVSEPSENEVRIAFADDGKGIGADDVGKVFDPFFTTGRRYGSTGLGLHIVYNLVTGTLQGKIDVESTPGKGTTFIVEIPASVADSVPDRVATVA</sequence>
<dbReference type="PROSITE" id="PS50885">
    <property type="entry name" value="HAMP"/>
    <property type="match status" value="1"/>
</dbReference>
<dbReference type="InterPro" id="IPR005467">
    <property type="entry name" value="His_kinase_dom"/>
</dbReference>
<protein>
    <recommendedName>
        <fullName evidence="3">histidine kinase</fullName>
        <ecNumber evidence="3">2.7.13.3</ecNumber>
    </recommendedName>
</protein>
<feature type="domain" description="Histidine kinase" evidence="9">
    <location>
        <begin position="539"/>
        <end position="771"/>
    </location>
</feature>
<dbReference type="AlphaFoldDB" id="A0AAW5QZV5"/>
<keyword evidence="6 11" id="KW-0418">Kinase</keyword>
<dbReference type="Gene3D" id="6.10.340.10">
    <property type="match status" value="1"/>
</dbReference>
<dbReference type="InterPro" id="IPR036890">
    <property type="entry name" value="HATPase_C_sf"/>
</dbReference>
<proteinExistence type="predicted"/>
<dbReference type="Gene3D" id="3.30.565.10">
    <property type="entry name" value="Histidine kinase-like ATPase, C-terminal domain"/>
    <property type="match status" value="1"/>
</dbReference>
<keyword evidence="8" id="KW-1133">Transmembrane helix</keyword>
<dbReference type="PROSITE" id="PS50109">
    <property type="entry name" value="HIS_KIN"/>
    <property type="match status" value="1"/>
</dbReference>
<evidence type="ECO:0000313" key="11">
    <source>
        <dbReference type="EMBL" id="MCT8973586.1"/>
    </source>
</evidence>
<dbReference type="RefSeq" id="WP_261617170.1">
    <property type="nucleotide sequence ID" value="NZ_JALIDZ010000008.1"/>
</dbReference>
<dbReference type="GO" id="GO:0004673">
    <property type="term" value="F:protein histidine kinase activity"/>
    <property type="evidence" value="ECO:0007669"/>
    <property type="project" value="UniProtKB-EC"/>
</dbReference>
<comment type="subcellular location">
    <subcellularLocation>
        <location evidence="2">Membrane</location>
    </subcellularLocation>
</comment>
<evidence type="ECO:0000259" key="10">
    <source>
        <dbReference type="PROSITE" id="PS50885"/>
    </source>
</evidence>
<dbReference type="EC" id="2.7.13.3" evidence="3"/>
<evidence type="ECO:0000256" key="1">
    <source>
        <dbReference type="ARBA" id="ARBA00000085"/>
    </source>
</evidence>
<dbReference type="SUPFAM" id="SSF158472">
    <property type="entry name" value="HAMP domain-like"/>
    <property type="match status" value="1"/>
</dbReference>
<dbReference type="Gene3D" id="1.10.287.130">
    <property type="match status" value="1"/>
</dbReference>
<dbReference type="SMART" id="SM00387">
    <property type="entry name" value="HATPase_c"/>
    <property type="match status" value="1"/>
</dbReference>
<keyword evidence="8" id="KW-0812">Transmembrane</keyword>
<comment type="catalytic activity">
    <reaction evidence="1">
        <text>ATP + protein L-histidine = ADP + protein N-phospho-L-histidine.</text>
        <dbReference type="EC" id="2.7.13.3"/>
    </reaction>
</comment>
<dbReference type="InterPro" id="IPR003660">
    <property type="entry name" value="HAMP_dom"/>
</dbReference>
<evidence type="ECO:0000256" key="5">
    <source>
        <dbReference type="ARBA" id="ARBA00022679"/>
    </source>
</evidence>
<comment type="caution">
    <text evidence="11">The sequence shown here is derived from an EMBL/GenBank/DDBJ whole genome shotgun (WGS) entry which is preliminary data.</text>
</comment>
<feature type="coiled-coil region" evidence="7">
    <location>
        <begin position="503"/>
        <end position="530"/>
    </location>
</feature>
<keyword evidence="8" id="KW-0472">Membrane</keyword>
<dbReference type="GO" id="GO:0016020">
    <property type="term" value="C:membrane"/>
    <property type="evidence" value="ECO:0007669"/>
    <property type="project" value="UniProtKB-SubCell"/>
</dbReference>
<name>A0AAW5QZV5_9HYPH</name>
<dbReference type="PANTHER" id="PTHR43065">
    <property type="entry name" value="SENSOR HISTIDINE KINASE"/>
    <property type="match status" value="1"/>
</dbReference>
<evidence type="ECO:0000313" key="12">
    <source>
        <dbReference type="Proteomes" id="UP001320898"/>
    </source>
</evidence>
<evidence type="ECO:0000256" key="4">
    <source>
        <dbReference type="ARBA" id="ARBA00022553"/>
    </source>
</evidence>
<feature type="transmembrane region" description="Helical" evidence="8">
    <location>
        <begin position="7"/>
        <end position="29"/>
    </location>
</feature>
<keyword evidence="4" id="KW-0597">Phosphoprotein</keyword>
<evidence type="ECO:0000256" key="6">
    <source>
        <dbReference type="ARBA" id="ARBA00022777"/>
    </source>
</evidence>
<evidence type="ECO:0000256" key="8">
    <source>
        <dbReference type="SAM" id="Phobius"/>
    </source>
</evidence>
<feature type="coiled-coil region" evidence="7">
    <location>
        <begin position="164"/>
        <end position="191"/>
    </location>
</feature>
<dbReference type="InterPro" id="IPR003594">
    <property type="entry name" value="HATPase_dom"/>
</dbReference>
<dbReference type="PANTHER" id="PTHR43065:SF47">
    <property type="match status" value="1"/>
</dbReference>
<accession>A0AAW5QZV5</accession>